<protein>
    <submittedName>
        <fullName evidence="2">Uncharacterized protein</fullName>
    </submittedName>
</protein>
<proteinExistence type="predicted"/>
<organism evidence="2 3">
    <name type="scientific">Thermotalea metallivorans</name>
    <dbReference type="NCBI Taxonomy" id="520762"/>
    <lineage>
        <taxon>Bacteria</taxon>
        <taxon>Bacillati</taxon>
        <taxon>Bacillota</taxon>
        <taxon>Clostridia</taxon>
        <taxon>Peptostreptococcales</taxon>
        <taxon>Thermotaleaceae</taxon>
        <taxon>Thermotalea</taxon>
    </lineage>
</organism>
<evidence type="ECO:0000256" key="1">
    <source>
        <dbReference type="SAM" id="Phobius"/>
    </source>
</evidence>
<gene>
    <name evidence="2" type="ORF">AN619_30070</name>
</gene>
<sequence length="67" mass="7586">MFGMGISFILVGSLFVYGAKLIVRLIPVKKQYTILWIKAVGLLCAVIGTLVLFQGEFPRHLEFLRIF</sequence>
<keyword evidence="1" id="KW-0812">Transmembrane</keyword>
<keyword evidence="3" id="KW-1185">Reference proteome</keyword>
<comment type="caution">
    <text evidence="2">The sequence shown here is derived from an EMBL/GenBank/DDBJ whole genome shotgun (WGS) entry which is preliminary data.</text>
</comment>
<keyword evidence="1" id="KW-0472">Membrane</keyword>
<keyword evidence="1" id="KW-1133">Transmembrane helix</keyword>
<name>A0A140KZB4_9FIRM</name>
<dbReference type="RefSeq" id="WP_068558079.1">
    <property type="nucleotide sequence ID" value="NZ_LOEE01000087.1"/>
</dbReference>
<dbReference type="EMBL" id="LOEE01000087">
    <property type="protein sequence ID" value="KXG73639.1"/>
    <property type="molecule type" value="Genomic_DNA"/>
</dbReference>
<evidence type="ECO:0000313" key="2">
    <source>
        <dbReference type="EMBL" id="KXG73639.1"/>
    </source>
</evidence>
<feature type="transmembrane region" description="Helical" evidence="1">
    <location>
        <begin position="35"/>
        <end position="53"/>
    </location>
</feature>
<dbReference type="AlphaFoldDB" id="A0A140KZB4"/>
<evidence type="ECO:0000313" key="3">
    <source>
        <dbReference type="Proteomes" id="UP000070456"/>
    </source>
</evidence>
<feature type="transmembrane region" description="Helical" evidence="1">
    <location>
        <begin position="6"/>
        <end position="23"/>
    </location>
</feature>
<reference evidence="2 3" key="1">
    <citation type="submission" date="2015-12" db="EMBL/GenBank/DDBJ databases">
        <title>Draft genome sequence of the thermoanaerobe Thermotalea metallivorans, an isolate from the runoff channel of the Great Artesian Basin, Australia.</title>
        <authorList>
            <person name="Patel B.K."/>
        </authorList>
    </citation>
    <scope>NUCLEOTIDE SEQUENCE [LARGE SCALE GENOMIC DNA]</scope>
    <source>
        <strain evidence="2 3">B2-1</strain>
    </source>
</reference>
<accession>A0A140KZB4</accession>
<dbReference type="STRING" id="520762.AN619_30070"/>
<dbReference type="OrthoDB" id="1957773at2"/>
<dbReference type="Proteomes" id="UP000070456">
    <property type="component" value="Unassembled WGS sequence"/>
</dbReference>